<protein>
    <submittedName>
        <fullName evidence="1">Uncharacterized protein</fullName>
    </submittedName>
</protein>
<evidence type="ECO:0000313" key="1">
    <source>
        <dbReference type="EMBL" id="EFQ92944.1"/>
    </source>
</evidence>
<feature type="non-terminal residue" evidence="1">
    <location>
        <position position="1"/>
    </location>
</feature>
<evidence type="ECO:0000313" key="2">
    <source>
        <dbReference type="Proteomes" id="UP000001067"/>
    </source>
</evidence>
<sequence>NRYYTLLSPKRFDLVALYNIIVDSDLRAASIELITPAYSEPINNVTTRAYECNDVA</sequence>
<dbReference type="EMBL" id="GL534093">
    <property type="protein sequence ID" value="EFQ92944.1"/>
    <property type="molecule type" value="Genomic_DNA"/>
</dbReference>
<accession>E3RMV5</accession>
<organism evidence="2">
    <name type="scientific">Pyrenophora teres f. teres (strain 0-1)</name>
    <name type="common">Barley net blotch fungus</name>
    <name type="synonym">Drechslera teres f. teres</name>
    <dbReference type="NCBI Taxonomy" id="861557"/>
    <lineage>
        <taxon>Eukaryota</taxon>
        <taxon>Fungi</taxon>
        <taxon>Dikarya</taxon>
        <taxon>Ascomycota</taxon>
        <taxon>Pezizomycotina</taxon>
        <taxon>Dothideomycetes</taxon>
        <taxon>Pleosporomycetidae</taxon>
        <taxon>Pleosporales</taxon>
        <taxon>Pleosporineae</taxon>
        <taxon>Pleosporaceae</taxon>
        <taxon>Pyrenophora</taxon>
    </lineage>
</organism>
<dbReference type="Proteomes" id="UP000001067">
    <property type="component" value="Unassembled WGS sequence"/>
</dbReference>
<name>E3RMV5_PYRTT</name>
<dbReference type="HOGENOM" id="CLU_3020069_0_0_1"/>
<dbReference type="KEGG" id="pte:PTT_09842"/>
<gene>
    <name evidence="1" type="ORF">PTT_09842</name>
</gene>
<dbReference type="AlphaFoldDB" id="E3RMV5"/>
<reference evidence="1 2" key="1">
    <citation type="journal article" date="2010" name="Genome Biol.">
        <title>A first genome assembly of the barley fungal pathogen Pyrenophora teres f. teres.</title>
        <authorList>
            <person name="Ellwood S.R."/>
            <person name="Liu Z."/>
            <person name="Syme R.A."/>
            <person name="Lai Z."/>
            <person name="Hane J.K."/>
            <person name="Keiper F."/>
            <person name="Moffat C.S."/>
            <person name="Oliver R.P."/>
            <person name="Friesen T.L."/>
        </authorList>
    </citation>
    <scope>NUCLEOTIDE SEQUENCE [LARGE SCALE GENOMIC DNA]</scope>
    <source>
        <strain evidence="1 2">0-1</strain>
    </source>
</reference>
<proteinExistence type="predicted"/>
<keyword evidence="2" id="KW-1185">Reference proteome</keyword>